<dbReference type="RefSeq" id="WP_208471350.1">
    <property type="nucleotide sequence ID" value="NZ_JAGFNS010000026.1"/>
</dbReference>
<dbReference type="EMBL" id="JAGFNS010000026">
    <property type="protein sequence ID" value="MBO3742153.1"/>
    <property type="molecule type" value="Genomic_DNA"/>
</dbReference>
<dbReference type="Proteomes" id="UP000679690">
    <property type="component" value="Unassembled WGS sequence"/>
</dbReference>
<reference evidence="2 3" key="1">
    <citation type="submission" date="2021-03" db="EMBL/GenBank/DDBJ databases">
        <title>Actinoplanes flavus sp. nov., a novel actinomycete isolated from Coconut Palm rhizosphere soil.</title>
        <authorList>
            <person name="Luo X."/>
        </authorList>
    </citation>
    <scope>NUCLEOTIDE SEQUENCE [LARGE SCALE GENOMIC DNA]</scope>
    <source>
        <strain evidence="2 3">NEAU-H7</strain>
    </source>
</reference>
<evidence type="ECO:0000313" key="2">
    <source>
        <dbReference type="EMBL" id="MBO3742153.1"/>
    </source>
</evidence>
<sequence>MKSSVIGRIGAGAMAVAAGVTTVAMGPSPALASDVNPYSASAICGSGYTVIDKAVKEGKFYMYLLYSSSTGKNCAVTLKQTNLGVKTLTDVYIIPETGTPDEDYGSFEYYAGPVYVNAAGKCITWGGFAVVSGTNHSYNSPWEHCG</sequence>
<evidence type="ECO:0000313" key="3">
    <source>
        <dbReference type="Proteomes" id="UP000679690"/>
    </source>
</evidence>
<accession>A0ABS3UU76</accession>
<feature type="signal peptide" evidence="1">
    <location>
        <begin position="1"/>
        <end position="32"/>
    </location>
</feature>
<organism evidence="2 3">
    <name type="scientific">Actinoplanes flavus</name>
    <dbReference type="NCBI Taxonomy" id="2820290"/>
    <lineage>
        <taxon>Bacteria</taxon>
        <taxon>Bacillati</taxon>
        <taxon>Actinomycetota</taxon>
        <taxon>Actinomycetes</taxon>
        <taxon>Micromonosporales</taxon>
        <taxon>Micromonosporaceae</taxon>
        <taxon>Actinoplanes</taxon>
    </lineage>
</organism>
<feature type="chain" id="PRO_5045919721" description="Spore-associated protein A" evidence="1">
    <location>
        <begin position="33"/>
        <end position="146"/>
    </location>
</feature>
<gene>
    <name evidence="2" type="ORF">J5X75_32075</name>
</gene>
<proteinExistence type="predicted"/>
<name>A0ABS3UU76_9ACTN</name>
<evidence type="ECO:0000256" key="1">
    <source>
        <dbReference type="SAM" id="SignalP"/>
    </source>
</evidence>
<protein>
    <recommendedName>
        <fullName evidence="4">Spore-associated protein A</fullName>
    </recommendedName>
</protein>
<comment type="caution">
    <text evidence="2">The sequence shown here is derived from an EMBL/GenBank/DDBJ whole genome shotgun (WGS) entry which is preliminary data.</text>
</comment>
<keyword evidence="3" id="KW-1185">Reference proteome</keyword>
<evidence type="ECO:0008006" key="4">
    <source>
        <dbReference type="Google" id="ProtNLM"/>
    </source>
</evidence>
<keyword evidence="1" id="KW-0732">Signal</keyword>